<dbReference type="Pfam" id="PF00496">
    <property type="entry name" value="SBP_bac_5"/>
    <property type="match status" value="1"/>
</dbReference>
<dbReference type="GO" id="GO:0043190">
    <property type="term" value="C:ATP-binding cassette (ABC) transporter complex"/>
    <property type="evidence" value="ECO:0007669"/>
    <property type="project" value="InterPro"/>
</dbReference>
<dbReference type="InterPro" id="IPR039424">
    <property type="entry name" value="SBP_5"/>
</dbReference>
<evidence type="ECO:0000256" key="4">
    <source>
        <dbReference type="SAM" id="SignalP"/>
    </source>
</evidence>
<protein>
    <submittedName>
        <fullName evidence="6">Peptide/nickel transport system substrate-binding protein</fullName>
    </submittedName>
</protein>
<keyword evidence="3 4" id="KW-0732">Signal</keyword>
<sequence length="561" mass="63014">MHIAKKLLLATLAVVVISSLSFLVSCAPPPPVEQIAIEEAVPTEEAVTPEEAVAVPAEGGDIVIGYDQEPAILNGFLMGGDMMATQDVTAAVLEGLIGLDNELHYYPWLITEIPSVENELLTEEPFTITYKLREGITWSDGEPLTSQDIKFTWETIMNPDWLIISRIGYEKIESIETPDPLTAIVKFKEPYAPWKDLFRGILPKHWLEGKDFNTAMNQEILGSGPFIFEEWATGDHITLVKNENYWGGPNGVKPKLDSITFRFHPETMALITMLRTGEVDLIIPPPDVALLEQLQAIEGVEVQVQGGLIWEHLAFNQKDAGSPLRDINVRKAICYAIDRKTIVEQVLKGQVGILQSIYAPTQAVYTPAWEQYTYDLEKAKQHLAEAGYTAEVLAEKPLKLKLGTTFGNVAREQIQQVIQSQLRQVGINVAIDNYDPPTWFAEKVGQGDYEMGIWAWLVSPDPDLEVLFAKDRIPPEGRNYYWYENDKVTELLKQANTEVDDAKRLPLYQEVQKLLADDAALLPLYQRLNIVAFNARLRGVKANPSLVGTFWNTEEWSLEPE</sequence>
<dbReference type="EMBL" id="BLRV01000038">
    <property type="protein sequence ID" value="GFP21353.1"/>
    <property type="molecule type" value="Genomic_DNA"/>
</dbReference>
<evidence type="ECO:0000256" key="3">
    <source>
        <dbReference type="ARBA" id="ARBA00022729"/>
    </source>
</evidence>
<comment type="similarity">
    <text evidence="1">Belongs to the bacterial solute-binding protein 5 family.</text>
</comment>
<dbReference type="Gene3D" id="3.40.190.10">
    <property type="entry name" value="Periplasmic binding protein-like II"/>
    <property type="match status" value="1"/>
</dbReference>
<dbReference type="AlphaFoldDB" id="A0A6V8NML3"/>
<name>A0A6V8NML3_9ACTN</name>
<dbReference type="GO" id="GO:1904680">
    <property type="term" value="F:peptide transmembrane transporter activity"/>
    <property type="evidence" value="ECO:0007669"/>
    <property type="project" value="TreeGrafter"/>
</dbReference>
<dbReference type="PANTHER" id="PTHR30290">
    <property type="entry name" value="PERIPLASMIC BINDING COMPONENT OF ABC TRANSPORTER"/>
    <property type="match status" value="1"/>
</dbReference>
<dbReference type="CDD" id="cd08513">
    <property type="entry name" value="PBP2_thermophilic_Hb8_like"/>
    <property type="match status" value="1"/>
</dbReference>
<evidence type="ECO:0000256" key="2">
    <source>
        <dbReference type="ARBA" id="ARBA00022448"/>
    </source>
</evidence>
<evidence type="ECO:0000313" key="6">
    <source>
        <dbReference type="EMBL" id="GFP21353.1"/>
    </source>
</evidence>
<dbReference type="Gene3D" id="3.10.105.10">
    <property type="entry name" value="Dipeptide-binding Protein, Domain 3"/>
    <property type="match status" value="1"/>
</dbReference>
<dbReference type="InterPro" id="IPR030678">
    <property type="entry name" value="Peptide/Ni-bd"/>
</dbReference>
<dbReference type="GO" id="GO:0015833">
    <property type="term" value="P:peptide transport"/>
    <property type="evidence" value="ECO:0007669"/>
    <property type="project" value="TreeGrafter"/>
</dbReference>
<dbReference type="RefSeq" id="WP_176226487.1">
    <property type="nucleotide sequence ID" value="NZ_BLRV01000038.1"/>
</dbReference>
<feature type="domain" description="Solute-binding protein family 5" evidence="5">
    <location>
        <begin position="122"/>
        <end position="464"/>
    </location>
</feature>
<dbReference type="Gene3D" id="3.90.76.10">
    <property type="entry name" value="Dipeptide-binding Protein, Domain 1"/>
    <property type="match status" value="1"/>
</dbReference>
<dbReference type="InterPro" id="IPR000914">
    <property type="entry name" value="SBP_5_dom"/>
</dbReference>
<comment type="caution">
    <text evidence="6">The sequence shown here is derived from an EMBL/GenBank/DDBJ whole genome shotgun (WGS) entry which is preliminary data.</text>
</comment>
<feature type="chain" id="PRO_5027871217" evidence="4">
    <location>
        <begin position="28"/>
        <end position="561"/>
    </location>
</feature>
<proteinExistence type="inferred from homology"/>
<feature type="signal peptide" evidence="4">
    <location>
        <begin position="1"/>
        <end position="27"/>
    </location>
</feature>
<reference evidence="6 7" key="1">
    <citation type="journal article" date="2020" name="Front. Microbiol.">
        <title>Single-cell genomics of novel Actinobacteria with the Wood-Ljungdahl pathway discovered in a serpentinizing system.</title>
        <authorList>
            <person name="Merino N."/>
            <person name="Kawai M."/>
            <person name="Boyd E.S."/>
            <person name="Colman D.R."/>
            <person name="McGlynn S.E."/>
            <person name="Nealson K.H."/>
            <person name="Kurokawa K."/>
            <person name="Hongoh Y."/>
        </authorList>
    </citation>
    <scope>NUCLEOTIDE SEQUENCE [LARGE SCALE GENOMIC DNA]</scope>
    <source>
        <strain evidence="6 7">S06</strain>
    </source>
</reference>
<evidence type="ECO:0000256" key="1">
    <source>
        <dbReference type="ARBA" id="ARBA00005695"/>
    </source>
</evidence>
<dbReference type="Proteomes" id="UP000580051">
    <property type="component" value="Unassembled WGS sequence"/>
</dbReference>
<dbReference type="GO" id="GO:0042597">
    <property type="term" value="C:periplasmic space"/>
    <property type="evidence" value="ECO:0007669"/>
    <property type="project" value="UniProtKB-ARBA"/>
</dbReference>
<organism evidence="6 7">
    <name type="scientific">Candidatus Hakubella thermalkaliphila</name>
    <dbReference type="NCBI Taxonomy" id="2754717"/>
    <lineage>
        <taxon>Bacteria</taxon>
        <taxon>Bacillati</taxon>
        <taxon>Actinomycetota</taxon>
        <taxon>Actinomycetota incertae sedis</taxon>
        <taxon>Candidatus Hakubellales</taxon>
        <taxon>Candidatus Hakubellaceae</taxon>
        <taxon>Candidatus Hakubella</taxon>
    </lineage>
</organism>
<dbReference type="SUPFAM" id="SSF53850">
    <property type="entry name" value="Periplasmic binding protein-like II"/>
    <property type="match status" value="1"/>
</dbReference>
<keyword evidence="2" id="KW-0813">Transport</keyword>
<accession>A0A6V8NML3</accession>
<evidence type="ECO:0000313" key="7">
    <source>
        <dbReference type="Proteomes" id="UP000580051"/>
    </source>
</evidence>
<evidence type="ECO:0000259" key="5">
    <source>
        <dbReference type="Pfam" id="PF00496"/>
    </source>
</evidence>
<dbReference type="PANTHER" id="PTHR30290:SF9">
    <property type="entry name" value="OLIGOPEPTIDE-BINDING PROTEIN APPA"/>
    <property type="match status" value="1"/>
</dbReference>
<gene>
    <name evidence="6" type="ORF">HKBW3S06_00579</name>
</gene>
<dbReference type="PROSITE" id="PS51257">
    <property type="entry name" value="PROKAR_LIPOPROTEIN"/>
    <property type="match status" value="1"/>
</dbReference>
<dbReference type="PIRSF" id="PIRSF002741">
    <property type="entry name" value="MppA"/>
    <property type="match status" value="1"/>
</dbReference>